<protein>
    <submittedName>
        <fullName evidence="2">Argininosuccinate lyase</fullName>
    </submittedName>
</protein>
<dbReference type="PANTHER" id="PTHR43814:SF1">
    <property type="entry name" value="ARGININOSUCCINATE LYASE"/>
    <property type="match status" value="1"/>
</dbReference>
<keyword evidence="3" id="KW-1185">Reference proteome</keyword>
<dbReference type="GO" id="GO:0042450">
    <property type="term" value="P:L-arginine biosynthetic process via ornithine"/>
    <property type="evidence" value="ECO:0007669"/>
    <property type="project" value="InterPro"/>
</dbReference>
<sequence length="132" mass="14985">MDVANEASAEGSKLWGGRFEGSVDPVMEKFNASISYDKAMWKQDIQGSIAYARALQKAQLLTEEECNTIINGLEMVKQEWTTGAFVIQPSDEDIHTANERRLKVGQLYYLLSETHTSDNIEIRFKHSSQMCY</sequence>
<dbReference type="Gene3D" id="1.10.275.10">
    <property type="entry name" value="Fumarase/aspartase (N-terminal domain)"/>
    <property type="match status" value="1"/>
</dbReference>
<dbReference type="InterPro" id="IPR008948">
    <property type="entry name" value="L-Aspartase-like"/>
</dbReference>
<dbReference type="InterPro" id="IPR024083">
    <property type="entry name" value="Fumarase/histidase_N"/>
</dbReference>
<dbReference type="OrthoDB" id="2561043at2759"/>
<reference evidence="2 3" key="1">
    <citation type="submission" date="2019-05" db="EMBL/GenBank/DDBJ databases">
        <title>Another draft genome of Portunus trituberculatus and its Hox gene families provides insights of decapod evolution.</title>
        <authorList>
            <person name="Jeong J.-H."/>
            <person name="Song I."/>
            <person name="Kim S."/>
            <person name="Choi T."/>
            <person name="Kim D."/>
            <person name="Ryu S."/>
            <person name="Kim W."/>
        </authorList>
    </citation>
    <scope>NUCLEOTIDE SEQUENCE [LARGE SCALE GENOMIC DNA]</scope>
    <source>
        <tissue evidence="2">Muscle</tissue>
    </source>
</reference>
<dbReference type="AlphaFoldDB" id="A0A5B7I4L2"/>
<dbReference type="GO" id="GO:0005829">
    <property type="term" value="C:cytosol"/>
    <property type="evidence" value="ECO:0007669"/>
    <property type="project" value="TreeGrafter"/>
</dbReference>
<keyword evidence="2" id="KW-0456">Lyase</keyword>
<dbReference type="Proteomes" id="UP000324222">
    <property type="component" value="Unassembled WGS sequence"/>
</dbReference>
<dbReference type="GO" id="GO:0004056">
    <property type="term" value="F:argininosuccinate lyase activity"/>
    <property type="evidence" value="ECO:0007669"/>
    <property type="project" value="InterPro"/>
</dbReference>
<dbReference type="InterPro" id="IPR009049">
    <property type="entry name" value="Argininosuccinate_lyase"/>
</dbReference>
<dbReference type="SUPFAM" id="SSF48557">
    <property type="entry name" value="L-aspartase-like"/>
    <property type="match status" value="1"/>
</dbReference>
<evidence type="ECO:0000259" key="1">
    <source>
        <dbReference type="Pfam" id="PF00206"/>
    </source>
</evidence>
<evidence type="ECO:0000313" key="2">
    <source>
        <dbReference type="EMBL" id="MPC79530.1"/>
    </source>
</evidence>
<feature type="domain" description="Fumarate lyase N-terminal" evidence="1">
    <location>
        <begin position="17"/>
        <end position="103"/>
    </location>
</feature>
<accession>A0A5B7I4L2</accession>
<organism evidence="2 3">
    <name type="scientific">Portunus trituberculatus</name>
    <name type="common">Swimming crab</name>
    <name type="synonym">Neptunus trituberculatus</name>
    <dbReference type="NCBI Taxonomy" id="210409"/>
    <lineage>
        <taxon>Eukaryota</taxon>
        <taxon>Metazoa</taxon>
        <taxon>Ecdysozoa</taxon>
        <taxon>Arthropoda</taxon>
        <taxon>Crustacea</taxon>
        <taxon>Multicrustacea</taxon>
        <taxon>Malacostraca</taxon>
        <taxon>Eumalacostraca</taxon>
        <taxon>Eucarida</taxon>
        <taxon>Decapoda</taxon>
        <taxon>Pleocyemata</taxon>
        <taxon>Brachyura</taxon>
        <taxon>Eubrachyura</taxon>
        <taxon>Portunoidea</taxon>
        <taxon>Portunidae</taxon>
        <taxon>Portuninae</taxon>
        <taxon>Portunus</taxon>
    </lineage>
</organism>
<dbReference type="EMBL" id="VSRR010051374">
    <property type="protein sequence ID" value="MPC79530.1"/>
    <property type="molecule type" value="Genomic_DNA"/>
</dbReference>
<dbReference type="Pfam" id="PF00206">
    <property type="entry name" value="Lyase_1"/>
    <property type="match status" value="1"/>
</dbReference>
<evidence type="ECO:0000313" key="3">
    <source>
        <dbReference type="Proteomes" id="UP000324222"/>
    </source>
</evidence>
<dbReference type="PANTHER" id="PTHR43814">
    <property type="entry name" value="ARGININOSUCCINATE LYASE"/>
    <property type="match status" value="1"/>
</dbReference>
<proteinExistence type="predicted"/>
<comment type="caution">
    <text evidence="2">The sequence shown here is derived from an EMBL/GenBank/DDBJ whole genome shotgun (WGS) entry which is preliminary data.</text>
</comment>
<name>A0A5B7I4L2_PORTR</name>
<dbReference type="InterPro" id="IPR022761">
    <property type="entry name" value="Fumarate_lyase_N"/>
</dbReference>
<gene>
    <name evidence="2" type="primary">ASL2</name>
    <name evidence="2" type="ORF">E2C01_074059</name>
</gene>